<dbReference type="Gene3D" id="1.10.510.10">
    <property type="entry name" value="Transferase(Phosphotransferase) domain 1"/>
    <property type="match status" value="1"/>
</dbReference>
<feature type="domain" description="Protein kinase" evidence="5">
    <location>
        <begin position="227"/>
        <end position="472"/>
    </location>
</feature>
<dbReference type="SUPFAM" id="SSF56112">
    <property type="entry name" value="Protein kinase-like (PK-like)"/>
    <property type="match status" value="1"/>
</dbReference>
<name>A0ABN8MD59_9CNID</name>
<dbReference type="EMBL" id="CALNXI010000333">
    <property type="protein sequence ID" value="CAH3025011.1"/>
    <property type="molecule type" value="Genomic_DNA"/>
</dbReference>
<proteinExistence type="predicted"/>
<evidence type="ECO:0000256" key="4">
    <source>
        <dbReference type="SAM" id="Coils"/>
    </source>
</evidence>
<dbReference type="Pfam" id="PF00069">
    <property type="entry name" value="Pkinase"/>
    <property type="match status" value="1"/>
</dbReference>
<evidence type="ECO:0000256" key="1">
    <source>
        <dbReference type="ARBA" id="ARBA00022741"/>
    </source>
</evidence>
<organism evidence="6 7">
    <name type="scientific">Porites evermanni</name>
    <dbReference type="NCBI Taxonomy" id="104178"/>
    <lineage>
        <taxon>Eukaryota</taxon>
        <taxon>Metazoa</taxon>
        <taxon>Cnidaria</taxon>
        <taxon>Anthozoa</taxon>
        <taxon>Hexacorallia</taxon>
        <taxon>Scleractinia</taxon>
        <taxon>Fungiina</taxon>
        <taxon>Poritidae</taxon>
        <taxon>Porites</taxon>
    </lineage>
</organism>
<comment type="caution">
    <text evidence="6">The sequence shown here is derived from an EMBL/GenBank/DDBJ whole genome shotgun (WGS) entry which is preliminary data.</text>
</comment>
<dbReference type="InterPro" id="IPR017441">
    <property type="entry name" value="Protein_kinase_ATP_BS"/>
</dbReference>
<keyword evidence="7" id="KW-1185">Reference proteome</keyword>
<evidence type="ECO:0000256" key="3">
    <source>
        <dbReference type="PROSITE-ProRule" id="PRU10141"/>
    </source>
</evidence>
<keyword evidence="2 3" id="KW-0067">ATP-binding</keyword>
<dbReference type="PROSITE" id="PS50011">
    <property type="entry name" value="PROTEIN_KINASE_DOM"/>
    <property type="match status" value="1"/>
</dbReference>
<sequence length="472" mass="55739">MKKQLKRFKGQADQLEEEQQRVIEVQHQLKTTQHELAATREQLNEYVEYEVLLRDERRQIVELQQRLEANENQMTTMRERINENEDQGELLREEKQRFTELENQLEVSQHELSTMVEQLNELQRQSEQLREKEQQVAELQNQLETNQCELITAREQFARFQRQGERLREEEQRVIQLQSQLETTRQVLAGVEEELTALQHRETEQNRSLGAYQCKESRDWVIYRHEVVKNQKLGEGAWGIVFRGKFHGCDVAVKQMHESIMSDYNRRLFEREVAIASKCRHPCLLQFIGATADNKRPLLVTEIMECSLRTRLYNDDNTPLSSTEICVISLDVARALNYLHQKREPIIHHDVSSGNVLLWRQGDQWRAKVSDYGTANFVRQSTINYAGAAIYQAPESLNGDPDQPISCKVDVYSFGVLLCEMCIREQPVQEDRERQIERIRNCYHRGLVRRCVQEEPWERPNMDTVIEELEML</sequence>
<dbReference type="InterPro" id="IPR051681">
    <property type="entry name" value="Ser/Thr_Kinases-Pseudokinases"/>
</dbReference>
<evidence type="ECO:0000259" key="5">
    <source>
        <dbReference type="PROSITE" id="PS50011"/>
    </source>
</evidence>
<keyword evidence="4" id="KW-0175">Coiled coil</keyword>
<evidence type="ECO:0000256" key="2">
    <source>
        <dbReference type="ARBA" id="ARBA00022840"/>
    </source>
</evidence>
<dbReference type="PANTHER" id="PTHR44329">
    <property type="entry name" value="SERINE/THREONINE-PROTEIN KINASE TNNI3K-RELATED"/>
    <property type="match status" value="1"/>
</dbReference>
<dbReference type="PANTHER" id="PTHR44329:SF298">
    <property type="entry name" value="MIXED LINEAGE KINASE DOMAIN-LIKE PROTEIN"/>
    <property type="match status" value="1"/>
</dbReference>
<gene>
    <name evidence="6" type="ORF">PEVE_00024841</name>
</gene>
<dbReference type="InterPro" id="IPR011009">
    <property type="entry name" value="Kinase-like_dom_sf"/>
</dbReference>
<dbReference type="Proteomes" id="UP001159427">
    <property type="component" value="Unassembled WGS sequence"/>
</dbReference>
<feature type="binding site" evidence="3">
    <location>
        <position position="254"/>
    </location>
    <ligand>
        <name>ATP</name>
        <dbReference type="ChEBI" id="CHEBI:30616"/>
    </ligand>
</feature>
<dbReference type="PROSITE" id="PS00109">
    <property type="entry name" value="PROTEIN_KINASE_TYR"/>
    <property type="match status" value="1"/>
</dbReference>
<feature type="coiled-coil region" evidence="4">
    <location>
        <begin position="5"/>
        <end position="201"/>
    </location>
</feature>
<dbReference type="PROSITE" id="PS00107">
    <property type="entry name" value="PROTEIN_KINASE_ATP"/>
    <property type="match status" value="1"/>
</dbReference>
<dbReference type="InterPro" id="IPR000719">
    <property type="entry name" value="Prot_kinase_dom"/>
</dbReference>
<dbReference type="InterPro" id="IPR008266">
    <property type="entry name" value="Tyr_kinase_AS"/>
</dbReference>
<evidence type="ECO:0000313" key="7">
    <source>
        <dbReference type="Proteomes" id="UP001159427"/>
    </source>
</evidence>
<keyword evidence="1 3" id="KW-0547">Nucleotide-binding</keyword>
<protein>
    <recommendedName>
        <fullName evidence="5">Protein kinase domain-containing protein</fullName>
    </recommendedName>
</protein>
<evidence type="ECO:0000313" key="6">
    <source>
        <dbReference type="EMBL" id="CAH3025011.1"/>
    </source>
</evidence>
<reference evidence="6 7" key="1">
    <citation type="submission" date="2022-05" db="EMBL/GenBank/DDBJ databases">
        <authorList>
            <consortium name="Genoscope - CEA"/>
            <person name="William W."/>
        </authorList>
    </citation>
    <scope>NUCLEOTIDE SEQUENCE [LARGE SCALE GENOMIC DNA]</scope>
</reference>
<dbReference type="Gene3D" id="3.30.200.20">
    <property type="entry name" value="Phosphorylase Kinase, domain 1"/>
    <property type="match status" value="1"/>
</dbReference>
<accession>A0ABN8MD59</accession>